<proteinExistence type="predicted"/>
<dbReference type="InterPro" id="IPR010848">
    <property type="entry name" value="DUF1465"/>
</dbReference>
<dbReference type="Gene3D" id="1.10.8.930">
    <property type="entry name" value="Protein of unknown function DUF1465"/>
    <property type="match status" value="1"/>
</dbReference>
<name>A0A9X1DCH7_9SPHN</name>
<keyword evidence="2" id="KW-1185">Reference proteome</keyword>
<dbReference type="EMBL" id="JAHGAW010000006">
    <property type="protein sequence ID" value="MBT2187432.1"/>
    <property type="molecule type" value="Genomic_DNA"/>
</dbReference>
<gene>
    <name evidence="1" type="ORF">KK488_10790</name>
</gene>
<dbReference type="Pfam" id="PF07323">
    <property type="entry name" value="DUF1465"/>
    <property type="match status" value="1"/>
</dbReference>
<comment type="caution">
    <text evidence="1">The sequence shown here is derived from an EMBL/GenBank/DDBJ whole genome shotgun (WGS) entry which is preliminary data.</text>
</comment>
<dbReference type="Proteomes" id="UP001138757">
    <property type="component" value="Unassembled WGS sequence"/>
</dbReference>
<dbReference type="InterPro" id="IPR038301">
    <property type="entry name" value="AraC-like_sf"/>
</dbReference>
<accession>A0A9X1DCH7</accession>
<organism evidence="1 2">
    <name type="scientific">Sphingobium nicotianae</name>
    <dbReference type="NCBI Taxonomy" id="2782607"/>
    <lineage>
        <taxon>Bacteria</taxon>
        <taxon>Pseudomonadati</taxon>
        <taxon>Pseudomonadota</taxon>
        <taxon>Alphaproteobacteria</taxon>
        <taxon>Sphingomonadales</taxon>
        <taxon>Sphingomonadaceae</taxon>
        <taxon>Sphingobium</taxon>
    </lineage>
</organism>
<sequence length="159" mass="17915">MSDSTTLLNQFDRRLIDSLYVEAMVLADEARSFFDHRAEEHRALLGQVDRVEFACESLKVTTRLMHVIAWLLTQRAILNGELPESARGEERHGLGAAAPTPAGIAERFSVDMAALIETSEDLYDRVSRLERQLIGRGRNDIALPLSPARDLLIRLERAF</sequence>
<reference evidence="1" key="1">
    <citation type="submission" date="2021-05" db="EMBL/GenBank/DDBJ databases">
        <title>Genome of Sphingobium sp. strain.</title>
        <authorList>
            <person name="Fan R."/>
        </authorList>
    </citation>
    <scope>NUCLEOTIDE SEQUENCE</scope>
    <source>
        <strain evidence="1">H33</strain>
    </source>
</reference>
<dbReference type="RefSeq" id="WP_214623357.1">
    <property type="nucleotide sequence ID" value="NZ_JAHGAW010000006.1"/>
</dbReference>
<protein>
    <submittedName>
        <fullName evidence="1">DUF1465 family protein</fullName>
    </submittedName>
</protein>
<dbReference type="AlphaFoldDB" id="A0A9X1DCH7"/>
<evidence type="ECO:0000313" key="2">
    <source>
        <dbReference type="Proteomes" id="UP001138757"/>
    </source>
</evidence>
<evidence type="ECO:0000313" key="1">
    <source>
        <dbReference type="EMBL" id="MBT2187432.1"/>
    </source>
</evidence>